<dbReference type="Pfam" id="PF01252">
    <property type="entry name" value="Peptidase_A8"/>
    <property type="match status" value="1"/>
</dbReference>
<evidence type="ECO:0000256" key="8">
    <source>
        <dbReference type="ARBA" id="ARBA00023136"/>
    </source>
</evidence>
<dbReference type="NCBIfam" id="TIGR00077">
    <property type="entry name" value="lspA"/>
    <property type="match status" value="1"/>
</dbReference>
<dbReference type="EMBL" id="JGVK01000028">
    <property type="protein sequence ID" value="KEY91012.1"/>
    <property type="molecule type" value="Genomic_DNA"/>
</dbReference>
<comment type="subcellular location">
    <subcellularLocation>
        <location evidence="9">Cell membrane</location>
        <topology evidence="9">Multi-pass membrane protein</topology>
    </subcellularLocation>
</comment>
<keyword evidence="7 9" id="KW-1133">Transmembrane helix</keyword>
<evidence type="ECO:0000256" key="5">
    <source>
        <dbReference type="ARBA" id="ARBA00022750"/>
    </source>
</evidence>
<keyword evidence="5 9" id="KW-0064">Aspartyl protease</keyword>
<feature type="transmembrane region" description="Helical" evidence="9">
    <location>
        <begin position="131"/>
        <end position="151"/>
    </location>
</feature>
<evidence type="ECO:0000256" key="1">
    <source>
        <dbReference type="ARBA" id="ARBA00006139"/>
    </source>
</evidence>
<dbReference type="InterPro" id="IPR001872">
    <property type="entry name" value="Peptidase_A8"/>
</dbReference>
<dbReference type="STRING" id="1179155.CF67_05027"/>
<dbReference type="PANTHER" id="PTHR33695:SF1">
    <property type="entry name" value="LIPOPROTEIN SIGNAL PEPTIDASE"/>
    <property type="match status" value="1"/>
</dbReference>
<feature type="active site" evidence="9">
    <location>
        <position position="121"/>
    </location>
</feature>
<comment type="function">
    <text evidence="9 10">This protein specifically catalyzes the removal of signal peptides from prolipoproteins.</text>
</comment>
<dbReference type="Proteomes" id="UP000053784">
    <property type="component" value="Unassembled WGS sequence"/>
</dbReference>
<evidence type="ECO:0000256" key="3">
    <source>
        <dbReference type="ARBA" id="ARBA00022670"/>
    </source>
</evidence>
<feature type="transmembrane region" description="Helical" evidence="9">
    <location>
        <begin position="97"/>
        <end position="119"/>
    </location>
</feature>
<feature type="active site" evidence="9">
    <location>
        <position position="139"/>
    </location>
</feature>
<dbReference type="GO" id="GO:0006508">
    <property type="term" value="P:proteolysis"/>
    <property type="evidence" value="ECO:0007669"/>
    <property type="project" value="UniProtKB-KW"/>
</dbReference>
<dbReference type="PROSITE" id="PS00855">
    <property type="entry name" value="SPASE_II"/>
    <property type="match status" value="1"/>
</dbReference>
<keyword evidence="3 9" id="KW-0645">Protease</keyword>
<feature type="transmembrane region" description="Helical" evidence="9">
    <location>
        <begin position="6"/>
        <end position="27"/>
    </location>
</feature>
<dbReference type="OrthoDB" id="9810259at2"/>
<dbReference type="HAMAP" id="MF_00161">
    <property type="entry name" value="LspA"/>
    <property type="match status" value="1"/>
</dbReference>
<name>A0A084CMI3_9GAMM</name>
<dbReference type="UniPathway" id="UPA00665"/>
<dbReference type="PANTHER" id="PTHR33695">
    <property type="entry name" value="LIPOPROTEIN SIGNAL PEPTIDASE"/>
    <property type="match status" value="1"/>
</dbReference>
<evidence type="ECO:0000256" key="4">
    <source>
        <dbReference type="ARBA" id="ARBA00022692"/>
    </source>
</evidence>
<keyword evidence="2 9" id="KW-1003">Cell membrane</keyword>
<proteinExistence type="inferred from homology"/>
<comment type="caution">
    <text evidence="12">The sequence shown here is derived from an EMBL/GenBank/DDBJ whole genome shotgun (WGS) entry which is preliminary data.</text>
</comment>
<dbReference type="PRINTS" id="PR00781">
    <property type="entry name" value="LIPOSIGPTASE"/>
</dbReference>
<sequence>MIRQSGVPWLWLSVLVSILDIFIKFLIMKNMNYGWLGRVEILPFFSLLYVHNYGAAFGFLSDQSGWQRWLFVSITFIIIGILIYWMRFFVLQKYSSIAYALIIGGALGNLFDRICYGFVVDYLYLYWRNYHWPAFNLADAIICVGTAMVIFENFYKKNKN</sequence>
<keyword evidence="8 9" id="KW-0472">Membrane</keyword>
<evidence type="ECO:0000313" key="12">
    <source>
        <dbReference type="EMBL" id="KEY91012.1"/>
    </source>
</evidence>
<dbReference type="GO" id="GO:0004190">
    <property type="term" value="F:aspartic-type endopeptidase activity"/>
    <property type="evidence" value="ECO:0007669"/>
    <property type="project" value="UniProtKB-UniRule"/>
</dbReference>
<dbReference type="eggNOG" id="COG0597">
    <property type="taxonomic scope" value="Bacteria"/>
</dbReference>
<feature type="transmembrane region" description="Helical" evidence="9">
    <location>
        <begin position="66"/>
        <end position="85"/>
    </location>
</feature>
<evidence type="ECO:0000313" key="13">
    <source>
        <dbReference type="Proteomes" id="UP000053784"/>
    </source>
</evidence>
<evidence type="ECO:0000256" key="10">
    <source>
        <dbReference type="RuleBase" id="RU000594"/>
    </source>
</evidence>
<dbReference type="RefSeq" id="WP_034414818.1">
    <property type="nucleotide sequence ID" value="NZ_JGVK01000028.1"/>
</dbReference>
<evidence type="ECO:0000256" key="7">
    <source>
        <dbReference type="ARBA" id="ARBA00022989"/>
    </source>
</evidence>
<gene>
    <name evidence="12" type="primary">ispA</name>
    <name evidence="9" type="synonym">lspA</name>
    <name evidence="12" type="ORF">CF67_05027</name>
</gene>
<protein>
    <recommendedName>
        <fullName evidence="9">Lipoprotein signal peptidase</fullName>
        <ecNumber evidence="9">3.4.23.36</ecNumber>
    </recommendedName>
    <alternativeName>
        <fullName evidence="9">Prolipoprotein signal peptidase</fullName>
    </alternativeName>
    <alternativeName>
        <fullName evidence="9">Signal peptidase II</fullName>
        <shortName evidence="9">SPase II</shortName>
    </alternativeName>
</protein>
<keyword evidence="4 9" id="KW-0812">Transmembrane</keyword>
<comment type="similarity">
    <text evidence="1 9 11">Belongs to the peptidase A8 family.</text>
</comment>
<dbReference type="EC" id="3.4.23.36" evidence="9"/>
<evidence type="ECO:0000256" key="9">
    <source>
        <dbReference type="HAMAP-Rule" id="MF_00161"/>
    </source>
</evidence>
<keyword evidence="6 9" id="KW-0378">Hydrolase</keyword>
<feature type="transmembrane region" description="Helical" evidence="9">
    <location>
        <begin position="39"/>
        <end position="60"/>
    </location>
</feature>
<evidence type="ECO:0000256" key="11">
    <source>
        <dbReference type="RuleBase" id="RU004181"/>
    </source>
</evidence>
<evidence type="ECO:0000256" key="6">
    <source>
        <dbReference type="ARBA" id="ARBA00022801"/>
    </source>
</evidence>
<dbReference type="AlphaFoldDB" id="A0A084CMI3"/>
<keyword evidence="13" id="KW-1185">Reference proteome</keyword>
<keyword evidence="12" id="KW-0449">Lipoprotein</keyword>
<dbReference type="GO" id="GO:0005886">
    <property type="term" value="C:plasma membrane"/>
    <property type="evidence" value="ECO:0007669"/>
    <property type="project" value="UniProtKB-SubCell"/>
</dbReference>
<comment type="catalytic activity">
    <reaction evidence="9 10">
        <text>Release of signal peptides from bacterial membrane prolipoproteins. Hydrolyzes -Xaa-Yaa-Zaa-|-(S,diacylglyceryl)Cys-, in which Xaa is hydrophobic (preferably Leu), and Yaa (Ala or Ser) and Zaa (Gly or Ala) have small, neutral side chains.</text>
        <dbReference type="EC" id="3.4.23.36"/>
    </reaction>
</comment>
<organism evidence="12 13">
    <name type="scientific">Candidatus Photodesmus blepharonis</name>
    <dbReference type="NCBI Taxonomy" id="1179155"/>
    <lineage>
        <taxon>Bacteria</taxon>
        <taxon>Pseudomonadati</taxon>
        <taxon>Pseudomonadota</taxon>
        <taxon>Gammaproteobacteria</taxon>
        <taxon>Vibrionales</taxon>
        <taxon>Vibrionaceae</taxon>
        <taxon>Candidatus Photodesmus</taxon>
    </lineage>
</organism>
<evidence type="ECO:0000256" key="2">
    <source>
        <dbReference type="ARBA" id="ARBA00022475"/>
    </source>
</evidence>
<accession>A0A084CMI3</accession>
<reference evidence="12 13" key="1">
    <citation type="submission" date="2014-03" db="EMBL/GenBank/DDBJ databases">
        <title>Selection and divergence in the genomes of co-occurring obligate luminous symbionts with specific hosts.</title>
        <authorList>
            <person name="Hendry T.A."/>
            <person name="de Wet J.R."/>
            <person name="Dunlap P.V."/>
        </authorList>
    </citation>
    <scope>NUCLEOTIDE SEQUENCE [LARGE SCALE GENOMIC DNA]</scope>
    <source>
        <strain evidence="12 13">Ppalp.1</strain>
    </source>
</reference>
<comment type="pathway">
    <text evidence="9">Protein modification; lipoprotein biosynthesis (signal peptide cleavage).</text>
</comment>